<proteinExistence type="predicted"/>
<keyword evidence="13" id="KW-1185">Reference proteome</keyword>
<feature type="domain" description="Leucine-rich repeat-containing N-terminal plant-type" evidence="11">
    <location>
        <begin position="31"/>
        <end position="68"/>
    </location>
</feature>
<dbReference type="PROSITE" id="PS51450">
    <property type="entry name" value="LRR"/>
    <property type="match status" value="2"/>
</dbReference>
<dbReference type="GO" id="GO:0016020">
    <property type="term" value="C:membrane"/>
    <property type="evidence" value="ECO:0007669"/>
    <property type="project" value="UniProtKB-SubCell"/>
</dbReference>
<dbReference type="InterPro" id="IPR046956">
    <property type="entry name" value="RLP23-like"/>
</dbReference>
<evidence type="ECO:0000256" key="1">
    <source>
        <dbReference type="ARBA" id="ARBA00004479"/>
    </source>
</evidence>
<keyword evidence="8" id="KW-0675">Receptor</keyword>
<keyword evidence="9" id="KW-0325">Glycoprotein</keyword>
<feature type="chain" id="PRO_5042974023" description="Leucine-rich repeat-containing N-terminal plant-type domain-containing protein" evidence="10">
    <location>
        <begin position="27"/>
        <end position="753"/>
    </location>
</feature>
<evidence type="ECO:0000256" key="4">
    <source>
        <dbReference type="ARBA" id="ARBA00022729"/>
    </source>
</evidence>
<evidence type="ECO:0000313" key="12">
    <source>
        <dbReference type="EMBL" id="KAK7266647.1"/>
    </source>
</evidence>
<dbReference type="PRINTS" id="PR00019">
    <property type="entry name" value="LEURICHRPT"/>
</dbReference>
<evidence type="ECO:0000256" key="6">
    <source>
        <dbReference type="ARBA" id="ARBA00022989"/>
    </source>
</evidence>
<evidence type="ECO:0000256" key="5">
    <source>
        <dbReference type="ARBA" id="ARBA00022737"/>
    </source>
</evidence>
<feature type="signal peptide" evidence="10">
    <location>
        <begin position="1"/>
        <end position="26"/>
    </location>
</feature>
<gene>
    <name evidence="12" type="ORF">RIF29_19296</name>
</gene>
<name>A0AAN9I5D6_CROPI</name>
<keyword evidence="4 10" id="KW-0732">Signal</keyword>
<dbReference type="FunFam" id="3.80.10.10:FF:000095">
    <property type="entry name" value="LRR receptor-like serine/threonine-protein kinase GSO1"/>
    <property type="match status" value="1"/>
</dbReference>
<dbReference type="AlphaFoldDB" id="A0AAN9I5D6"/>
<keyword evidence="7" id="KW-0472">Membrane</keyword>
<accession>A0AAN9I5D6</accession>
<keyword evidence="3" id="KW-0812">Transmembrane</keyword>
<dbReference type="Pfam" id="PF08263">
    <property type="entry name" value="LRRNT_2"/>
    <property type="match status" value="1"/>
</dbReference>
<evidence type="ECO:0000313" key="13">
    <source>
        <dbReference type="Proteomes" id="UP001372338"/>
    </source>
</evidence>
<evidence type="ECO:0000256" key="8">
    <source>
        <dbReference type="ARBA" id="ARBA00023170"/>
    </source>
</evidence>
<dbReference type="InterPro" id="IPR013210">
    <property type="entry name" value="LRR_N_plant-typ"/>
</dbReference>
<evidence type="ECO:0000256" key="9">
    <source>
        <dbReference type="ARBA" id="ARBA00023180"/>
    </source>
</evidence>
<comment type="subcellular location">
    <subcellularLocation>
        <location evidence="1">Membrane</location>
        <topology evidence="1">Single-pass type I membrane protein</topology>
    </subcellularLocation>
</comment>
<organism evidence="12 13">
    <name type="scientific">Crotalaria pallida</name>
    <name type="common">Smooth rattlebox</name>
    <name type="synonym">Crotalaria striata</name>
    <dbReference type="NCBI Taxonomy" id="3830"/>
    <lineage>
        <taxon>Eukaryota</taxon>
        <taxon>Viridiplantae</taxon>
        <taxon>Streptophyta</taxon>
        <taxon>Embryophyta</taxon>
        <taxon>Tracheophyta</taxon>
        <taxon>Spermatophyta</taxon>
        <taxon>Magnoliopsida</taxon>
        <taxon>eudicotyledons</taxon>
        <taxon>Gunneridae</taxon>
        <taxon>Pentapetalae</taxon>
        <taxon>rosids</taxon>
        <taxon>fabids</taxon>
        <taxon>Fabales</taxon>
        <taxon>Fabaceae</taxon>
        <taxon>Papilionoideae</taxon>
        <taxon>50 kb inversion clade</taxon>
        <taxon>genistoids sensu lato</taxon>
        <taxon>core genistoids</taxon>
        <taxon>Crotalarieae</taxon>
        <taxon>Crotalaria</taxon>
    </lineage>
</organism>
<sequence length="753" mass="83903">MFSCRFYLFCLVAILCISLCVGNSNAKKCVDTERHALLTFKAGLINQKGYLSSWAGEDCCKWKGITCDNSTGHVTVFEFSYEFYEETTMKGKIDSSICELQYLTFLSLSGNFEGKIPECIGSLGQMILLDLGGNGLVGAIPHALGNLSNLQTLDLSYNDYLVANDLEWVSRLSHLRYLDLSYANLNQAVDWMSLVSKLPSLSHIALDFCGLPQFNLNSIPKMNSSTLLDYLSLSGNHLNSSTLSWVLNVGEILTYVDLSSNELEGCIPKSFRSLCKLETLILFANKLSGQLSDYVSRLCSNSIRYLDLSHNQLNGSIPYTIGQLSNLFELSISSNNLTGIIDEAHLSNLSYLGSLYMDHTSLSFNFSSKWIPPFQLDNLYASSCHLGPNFPLWLKHQRALFELQISNTGISGSPPKWFWDLTPRLIYLNVSHNKLSGALPKLIPHIDFHIPEAEWDLSFNNFSGLLPKFLPSLGLLSVSNNIFSGSISSFCVTPFPILTYIDLSNNFLEGQLPNCWGQIQRLQVLNLAANKFSGRIPESLGSLPEIETIHLNNNNFSGEIPSLARCLKLKVMDFGDNNLGGTLPAWVGQNLDHLIILRLRVNKFKGRIPANLCNLLHLQVLDLSENNITGEIPECLNQITSLTNINFTRKTLSYSTSGYLIKFDDFEYGWFIDRGIFAWKGANREYGKNLGLLTAIDLSCNQLNGEIPVSMTKLAALASLNLSRNNLTGFIPNNIGHMKMLESLDLSKNYLYA</sequence>
<protein>
    <recommendedName>
        <fullName evidence="11">Leucine-rich repeat-containing N-terminal plant-type domain-containing protein</fullName>
    </recommendedName>
</protein>
<evidence type="ECO:0000256" key="7">
    <source>
        <dbReference type="ARBA" id="ARBA00023136"/>
    </source>
</evidence>
<keyword evidence="2" id="KW-0433">Leucine-rich repeat</keyword>
<dbReference type="SUPFAM" id="SSF52058">
    <property type="entry name" value="L domain-like"/>
    <property type="match status" value="2"/>
</dbReference>
<dbReference type="InterPro" id="IPR032675">
    <property type="entry name" value="LRR_dom_sf"/>
</dbReference>
<evidence type="ECO:0000256" key="2">
    <source>
        <dbReference type="ARBA" id="ARBA00022614"/>
    </source>
</evidence>
<dbReference type="PANTHER" id="PTHR48063:SF98">
    <property type="entry name" value="LRR RECEPTOR-LIKE SERINE_THREONINE-PROTEIN KINASE FLS2"/>
    <property type="match status" value="1"/>
</dbReference>
<dbReference type="Gene3D" id="3.80.10.10">
    <property type="entry name" value="Ribonuclease Inhibitor"/>
    <property type="match status" value="3"/>
</dbReference>
<dbReference type="Pfam" id="PF00560">
    <property type="entry name" value="LRR_1"/>
    <property type="match status" value="7"/>
</dbReference>
<evidence type="ECO:0000259" key="11">
    <source>
        <dbReference type="Pfam" id="PF08263"/>
    </source>
</evidence>
<dbReference type="Proteomes" id="UP001372338">
    <property type="component" value="Unassembled WGS sequence"/>
</dbReference>
<comment type="caution">
    <text evidence="12">The sequence shown here is derived from an EMBL/GenBank/DDBJ whole genome shotgun (WGS) entry which is preliminary data.</text>
</comment>
<reference evidence="12 13" key="1">
    <citation type="submission" date="2024-01" db="EMBL/GenBank/DDBJ databases">
        <title>The genomes of 5 underutilized Papilionoideae crops provide insights into root nodulation and disease resistanc.</title>
        <authorList>
            <person name="Yuan L."/>
        </authorList>
    </citation>
    <scope>NUCLEOTIDE SEQUENCE [LARGE SCALE GENOMIC DNA]</scope>
    <source>
        <strain evidence="12">ZHUSHIDOU_FW_LH</strain>
        <tissue evidence="12">Leaf</tissue>
    </source>
</reference>
<dbReference type="SUPFAM" id="SSF52047">
    <property type="entry name" value="RNI-like"/>
    <property type="match status" value="1"/>
</dbReference>
<keyword evidence="6" id="KW-1133">Transmembrane helix</keyword>
<dbReference type="InterPro" id="IPR001611">
    <property type="entry name" value="Leu-rich_rpt"/>
</dbReference>
<dbReference type="EMBL" id="JAYWIO010000004">
    <property type="protein sequence ID" value="KAK7266647.1"/>
    <property type="molecule type" value="Genomic_DNA"/>
</dbReference>
<keyword evidence="5" id="KW-0677">Repeat</keyword>
<evidence type="ECO:0000256" key="10">
    <source>
        <dbReference type="SAM" id="SignalP"/>
    </source>
</evidence>
<dbReference type="Pfam" id="PF13855">
    <property type="entry name" value="LRR_8"/>
    <property type="match status" value="2"/>
</dbReference>
<dbReference type="PANTHER" id="PTHR48063">
    <property type="entry name" value="LRR RECEPTOR-LIKE KINASE"/>
    <property type="match status" value="1"/>
</dbReference>
<evidence type="ECO:0000256" key="3">
    <source>
        <dbReference type="ARBA" id="ARBA00022692"/>
    </source>
</evidence>